<name>A0ABQ2YD27_9GAMM</name>
<evidence type="ECO:0008006" key="3">
    <source>
        <dbReference type="Google" id="ProtNLM"/>
    </source>
</evidence>
<sequence length="264" mass="30161">MTVNTRKHQKVECRIEESVTEFSNICSDVLIARTWSEFNNLRDRFVELGFIRFPPLSTFVDIERYAKDVIGEIKDKTFVESSPAHVKLLDALEVKAVLAPILFDIAKDKFGYTGDLDSQCHMARLVKPGNAVEQYRAHFDSHIFTLIIPLVIPANSLGKEVGELLFMPNARRNPESEFENIAGKVFFKIYARKSSVLRLEKDNKFEVEFFSDYRPLLFLGRTTFHVNKPVALGASSARLTLLSHFFDPGPKFGIGKIMRSLRNR</sequence>
<dbReference type="EMBL" id="BMXS01000001">
    <property type="protein sequence ID" value="GGX80297.1"/>
    <property type="molecule type" value="Genomic_DNA"/>
</dbReference>
<protein>
    <recommendedName>
        <fullName evidence="3">Prolyl 4-hydroxylase alpha subunit Fe(2+) 2OG dioxygenase domain-containing protein</fullName>
    </recommendedName>
</protein>
<gene>
    <name evidence="1" type="ORF">GCM10007160_04750</name>
</gene>
<evidence type="ECO:0000313" key="1">
    <source>
        <dbReference type="EMBL" id="GGX80297.1"/>
    </source>
</evidence>
<evidence type="ECO:0000313" key="2">
    <source>
        <dbReference type="Proteomes" id="UP000653056"/>
    </source>
</evidence>
<dbReference type="Proteomes" id="UP000653056">
    <property type="component" value="Unassembled WGS sequence"/>
</dbReference>
<accession>A0ABQ2YD27</accession>
<comment type="caution">
    <text evidence="1">The sequence shown here is derived from an EMBL/GenBank/DDBJ whole genome shotgun (WGS) entry which is preliminary data.</text>
</comment>
<organism evidence="1 2">
    <name type="scientific">Litchfieldella qijiaojingensis</name>
    <dbReference type="NCBI Taxonomy" id="980347"/>
    <lineage>
        <taxon>Bacteria</taxon>
        <taxon>Pseudomonadati</taxon>
        <taxon>Pseudomonadota</taxon>
        <taxon>Gammaproteobacteria</taxon>
        <taxon>Oceanospirillales</taxon>
        <taxon>Halomonadaceae</taxon>
        <taxon>Litchfieldella</taxon>
    </lineage>
</organism>
<reference evidence="2" key="1">
    <citation type="journal article" date="2019" name="Int. J. Syst. Evol. Microbiol.">
        <title>The Global Catalogue of Microorganisms (GCM) 10K type strain sequencing project: providing services to taxonomists for standard genome sequencing and annotation.</title>
        <authorList>
            <consortium name="The Broad Institute Genomics Platform"/>
            <consortium name="The Broad Institute Genome Sequencing Center for Infectious Disease"/>
            <person name="Wu L."/>
            <person name="Ma J."/>
        </authorList>
    </citation>
    <scope>NUCLEOTIDE SEQUENCE [LARGE SCALE GENOMIC DNA]</scope>
    <source>
        <strain evidence="2">KCTC 22228</strain>
    </source>
</reference>
<proteinExistence type="predicted"/>
<keyword evidence="2" id="KW-1185">Reference proteome</keyword>